<dbReference type="SUPFAM" id="SSF88723">
    <property type="entry name" value="PIN domain-like"/>
    <property type="match status" value="1"/>
</dbReference>
<dbReference type="AlphaFoldDB" id="A0A7S0HCZ9"/>
<evidence type="ECO:0000259" key="2">
    <source>
        <dbReference type="SMART" id="SM00670"/>
    </source>
</evidence>
<protein>
    <recommendedName>
        <fullName evidence="2">PIN domain-containing protein</fullName>
    </recommendedName>
</protein>
<evidence type="ECO:0000256" key="1">
    <source>
        <dbReference type="SAM" id="Coils"/>
    </source>
</evidence>
<proteinExistence type="predicted"/>
<evidence type="ECO:0000313" key="3">
    <source>
        <dbReference type="EMBL" id="CAD8469909.1"/>
    </source>
</evidence>
<dbReference type="PANTHER" id="PTHR16161">
    <property type="entry name" value="TRANSCRIPTIONAL PROTEIN SWT1"/>
    <property type="match status" value="1"/>
</dbReference>
<dbReference type="Gene3D" id="3.40.50.1010">
    <property type="entry name" value="5'-nuclease"/>
    <property type="match status" value="1"/>
</dbReference>
<dbReference type="EMBL" id="HBEO01003793">
    <property type="protein sequence ID" value="CAD8469909.1"/>
    <property type="molecule type" value="Transcribed_RNA"/>
</dbReference>
<dbReference type="InterPro" id="IPR002716">
    <property type="entry name" value="PIN_dom"/>
</dbReference>
<sequence length="435" mass="49119">MEVDHDATRRSEVQGMFMVVDTNCFISYLPWLSCLSRAALHRKIRVVVPWIVACELDSLKQRPRTNDGAFEIGAAARAAIRFLFNAFKHGQLVGQTALEDSQVVDRHQTTLTNDDRIMHCCLQLIHNPSCQKVLLLSDDKSLGVKCMMNGIEAFTFSNVPAYLRDLALYGFQETDSMDIDFIDGSDPVGWLPVQSWFHGNSYSLNAGQAHLVASAIESIRNDADNNKNAGDGRAKAEGHSRVEEVFRRFEWLRKQRRADLPQASDEVWRILREVCEKAVPVVENVLKQQHGDAWLTVVNCPQPWEEGDVLHILRVCWRRDFQGSHGNLHNEVAALQDVLRKLRKKVALTVEESLIACFALWMLVRCFALQDKRKTVLWSSKYLLECARHLDSNGGHLPLTEDIDAILPLVLPELDEATPGALSPSTTNGDHMMLE</sequence>
<dbReference type="SMART" id="SM00670">
    <property type="entry name" value="PINc"/>
    <property type="match status" value="1"/>
</dbReference>
<dbReference type="Pfam" id="PF13638">
    <property type="entry name" value="PIN_4"/>
    <property type="match status" value="1"/>
</dbReference>
<organism evidence="3">
    <name type="scientific">Hanusia phi</name>
    <dbReference type="NCBI Taxonomy" id="3032"/>
    <lineage>
        <taxon>Eukaryota</taxon>
        <taxon>Cryptophyceae</taxon>
        <taxon>Pyrenomonadales</taxon>
        <taxon>Geminigeraceae</taxon>
        <taxon>Hanusia</taxon>
    </lineage>
</organism>
<reference evidence="3" key="1">
    <citation type="submission" date="2021-01" db="EMBL/GenBank/DDBJ databases">
        <authorList>
            <person name="Corre E."/>
            <person name="Pelletier E."/>
            <person name="Niang G."/>
            <person name="Scheremetjew M."/>
            <person name="Finn R."/>
            <person name="Kale V."/>
            <person name="Holt S."/>
            <person name="Cochrane G."/>
            <person name="Meng A."/>
            <person name="Brown T."/>
            <person name="Cohen L."/>
        </authorList>
    </citation>
    <scope>NUCLEOTIDE SEQUENCE</scope>
    <source>
        <strain evidence="3">CCMP325</strain>
    </source>
</reference>
<dbReference type="InterPro" id="IPR052626">
    <property type="entry name" value="SWT1_Regulator"/>
</dbReference>
<gene>
    <name evidence="3" type="ORF">HPHI1048_LOCUS2714</name>
</gene>
<accession>A0A7S0HCZ9</accession>
<name>A0A7S0HCZ9_9CRYP</name>
<dbReference type="GO" id="GO:0005634">
    <property type="term" value="C:nucleus"/>
    <property type="evidence" value="ECO:0007669"/>
    <property type="project" value="TreeGrafter"/>
</dbReference>
<keyword evidence="1" id="KW-0175">Coiled coil</keyword>
<dbReference type="PANTHER" id="PTHR16161:SF0">
    <property type="entry name" value="TRANSCRIPTIONAL PROTEIN SWT1"/>
    <property type="match status" value="1"/>
</dbReference>
<dbReference type="InterPro" id="IPR029060">
    <property type="entry name" value="PIN-like_dom_sf"/>
</dbReference>
<dbReference type="CDD" id="cd18727">
    <property type="entry name" value="PIN_Swt1-like"/>
    <property type="match status" value="1"/>
</dbReference>
<feature type="coiled-coil region" evidence="1">
    <location>
        <begin position="325"/>
        <end position="352"/>
    </location>
</feature>
<feature type="domain" description="PIN" evidence="2">
    <location>
        <begin position="16"/>
        <end position="144"/>
    </location>
</feature>